<gene>
    <name evidence="1" type="ORF">LACBIDRAFT_332757</name>
</gene>
<dbReference type="InParanoid" id="B0DTZ7"/>
<name>B0DTZ7_LACBS</name>
<proteinExistence type="predicted"/>
<evidence type="ECO:0000313" key="2">
    <source>
        <dbReference type="Proteomes" id="UP000001194"/>
    </source>
</evidence>
<accession>B0DTZ7</accession>
<reference evidence="1 2" key="1">
    <citation type="journal article" date="2008" name="Nature">
        <title>The genome of Laccaria bicolor provides insights into mycorrhizal symbiosis.</title>
        <authorList>
            <person name="Martin F."/>
            <person name="Aerts A."/>
            <person name="Ahren D."/>
            <person name="Brun A."/>
            <person name="Danchin E.G.J."/>
            <person name="Duchaussoy F."/>
            <person name="Gibon J."/>
            <person name="Kohler A."/>
            <person name="Lindquist E."/>
            <person name="Pereda V."/>
            <person name="Salamov A."/>
            <person name="Shapiro H.J."/>
            <person name="Wuyts J."/>
            <person name="Blaudez D."/>
            <person name="Buee M."/>
            <person name="Brokstein P."/>
            <person name="Canbaeck B."/>
            <person name="Cohen D."/>
            <person name="Courty P.E."/>
            <person name="Coutinho P.M."/>
            <person name="Delaruelle C."/>
            <person name="Detter J.C."/>
            <person name="Deveau A."/>
            <person name="DiFazio S."/>
            <person name="Duplessis S."/>
            <person name="Fraissinet-Tachet L."/>
            <person name="Lucic E."/>
            <person name="Frey-Klett P."/>
            <person name="Fourrey C."/>
            <person name="Feussner I."/>
            <person name="Gay G."/>
            <person name="Grimwood J."/>
            <person name="Hoegger P.J."/>
            <person name="Jain P."/>
            <person name="Kilaru S."/>
            <person name="Labbe J."/>
            <person name="Lin Y.C."/>
            <person name="Legue V."/>
            <person name="Le Tacon F."/>
            <person name="Marmeisse R."/>
            <person name="Melayah D."/>
            <person name="Montanini B."/>
            <person name="Muratet M."/>
            <person name="Nehls U."/>
            <person name="Niculita-Hirzel H."/>
            <person name="Oudot-Le Secq M.P."/>
            <person name="Peter M."/>
            <person name="Quesneville H."/>
            <person name="Rajashekar B."/>
            <person name="Reich M."/>
            <person name="Rouhier N."/>
            <person name="Schmutz J."/>
            <person name="Yin T."/>
            <person name="Chalot M."/>
            <person name="Henrissat B."/>
            <person name="Kuees U."/>
            <person name="Lucas S."/>
            <person name="Van de Peer Y."/>
            <person name="Podila G.K."/>
            <person name="Polle A."/>
            <person name="Pukkila P.J."/>
            <person name="Richardson P.M."/>
            <person name="Rouze P."/>
            <person name="Sanders I.R."/>
            <person name="Stajich J.E."/>
            <person name="Tunlid A."/>
            <person name="Tuskan G."/>
            <person name="Grigoriev I.V."/>
        </authorList>
    </citation>
    <scope>NUCLEOTIDE SEQUENCE [LARGE SCALE GENOMIC DNA]</scope>
    <source>
        <strain evidence="2">S238N-H82 / ATCC MYA-4686</strain>
    </source>
</reference>
<dbReference type="HOGENOM" id="CLU_733770_0_0_1"/>
<dbReference type="EMBL" id="DS547134">
    <property type="protein sequence ID" value="EDR01937.1"/>
    <property type="molecule type" value="Genomic_DNA"/>
</dbReference>
<dbReference type="GeneID" id="6083039"/>
<protein>
    <submittedName>
        <fullName evidence="1">Predicted protein</fullName>
    </submittedName>
</protein>
<dbReference type="AlphaFoldDB" id="B0DTZ7"/>
<sequence length="377" mass="42610">MCTSKVQHVMGRKTSCNRSKPVFFGFYIFTKTWQLATGLTTNVGNCNWKKTGPWFSPVQSYVYFQSCRLDLRTLGGVQKNKAKDRPVPKGTNRRSSKAKEVQASIFSNAVSLGGRPDVVYWGNVAVMEGENDTGLTPDIISQVIWNTFELNFRHEIHQLDCHLLPAAWASVSEAGLRDTSKQLKARYMSESISEAKFRESEQAVVVVYCQTFFDNFGRAPCTLHEISQDKTDNTWFFPFFPPYLCLSSHGTMFKRKAVKSREELPRKLVAAGTFQTHRVYGTGDVTSEPQANVYTPQGHFVQHTDSVHDVQTDTFKALATDIIGEADDTRCTGMNVKVRNTQTRIKCVGENPIHLTLTHTHTHTITISVQEFEGLWY</sequence>
<dbReference type="OrthoDB" id="3091289at2759"/>
<evidence type="ECO:0000313" key="1">
    <source>
        <dbReference type="EMBL" id="EDR01937.1"/>
    </source>
</evidence>
<dbReference type="RefSeq" id="XP_001887328.1">
    <property type="nucleotide sequence ID" value="XM_001887293.1"/>
</dbReference>
<dbReference type="KEGG" id="lbc:LACBIDRAFT_332757"/>
<dbReference type="Proteomes" id="UP000001194">
    <property type="component" value="Unassembled WGS sequence"/>
</dbReference>
<organism evidence="2">
    <name type="scientific">Laccaria bicolor (strain S238N-H82 / ATCC MYA-4686)</name>
    <name type="common">Bicoloured deceiver</name>
    <name type="synonym">Laccaria laccata var. bicolor</name>
    <dbReference type="NCBI Taxonomy" id="486041"/>
    <lineage>
        <taxon>Eukaryota</taxon>
        <taxon>Fungi</taxon>
        <taxon>Dikarya</taxon>
        <taxon>Basidiomycota</taxon>
        <taxon>Agaricomycotina</taxon>
        <taxon>Agaricomycetes</taxon>
        <taxon>Agaricomycetidae</taxon>
        <taxon>Agaricales</taxon>
        <taxon>Agaricineae</taxon>
        <taxon>Hydnangiaceae</taxon>
        <taxon>Laccaria</taxon>
    </lineage>
</organism>
<keyword evidence="2" id="KW-1185">Reference proteome</keyword>